<proteinExistence type="predicted"/>
<accession>A0A2P2NJV7</accession>
<dbReference type="AlphaFoldDB" id="A0A2P2NJV7"/>
<organism evidence="1">
    <name type="scientific">Rhizophora mucronata</name>
    <name type="common">Asiatic mangrove</name>
    <dbReference type="NCBI Taxonomy" id="61149"/>
    <lineage>
        <taxon>Eukaryota</taxon>
        <taxon>Viridiplantae</taxon>
        <taxon>Streptophyta</taxon>
        <taxon>Embryophyta</taxon>
        <taxon>Tracheophyta</taxon>
        <taxon>Spermatophyta</taxon>
        <taxon>Magnoliopsida</taxon>
        <taxon>eudicotyledons</taxon>
        <taxon>Gunneridae</taxon>
        <taxon>Pentapetalae</taxon>
        <taxon>rosids</taxon>
        <taxon>fabids</taxon>
        <taxon>Malpighiales</taxon>
        <taxon>Rhizophoraceae</taxon>
        <taxon>Rhizophora</taxon>
    </lineage>
</organism>
<name>A0A2P2NJV7_RHIMU</name>
<evidence type="ECO:0000313" key="1">
    <source>
        <dbReference type="EMBL" id="MBX42791.1"/>
    </source>
</evidence>
<protein>
    <submittedName>
        <fullName evidence="1">Uncharacterized protein</fullName>
    </submittedName>
</protein>
<sequence>MLPRELFAVYLNETNQKIEATSFVKTILE</sequence>
<reference evidence="1" key="1">
    <citation type="submission" date="2018-02" db="EMBL/GenBank/DDBJ databases">
        <title>Rhizophora mucronata_Transcriptome.</title>
        <authorList>
            <person name="Meera S.P."/>
            <person name="Sreeshan A."/>
            <person name="Augustine A."/>
        </authorList>
    </citation>
    <scope>NUCLEOTIDE SEQUENCE</scope>
    <source>
        <tissue evidence="1">Leaf</tissue>
    </source>
</reference>
<dbReference type="EMBL" id="GGEC01062307">
    <property type="protein sequence ID" value="MBX42791.1"/>
    <property type="molecule type" value="Transcribed_RNA"/>
</dbReference>